<feature type="region of interest" description="Disordered" evidence="1">
    <location>
        <begin position="231"/>
        <end position="250"/>
    </location>
</feature>
<sequence length="250" mass="27740">MISDDDLRKVIAGLVNLEELEISECHAVSVAGIRIVLQTLKHLRAFNFPTKEVNCDEVLREMARMPLPIRELNLEMANVTDEGLMSIAGLANSLERLALAGCKNVTNEGFKFLGRLAHVEDLDLDRLPQIESTPMAELLRNLPSVTSLSVSATKVDDNFLSMVADAPFARVCKKLNLSRTRITDEGLRNLHSFTKLSMVNLDGNPGITIEALSILAKLELPALVPPRLRISAPQQQQQQVHDEDHVEMDM</sequence>
<dbReference type="Pfam" id="PF13516">
    <property type="entry name" value="LRR_6"/>
    <property type="match status" value="1"/>
</dbReference>
<evidence type="ECO:0000313" key="3">
    <source>
        <dbReference type="EMBL" id="KXS21123.1"/>
    </source>
</evidence>
<dbReference type="EMBL" id="KQ965733">
    <property type="protein sequence ID" value="KXS21123.1"/>
    <property type="molecule type" value="Genomic_DNA"/>
</dbReference>
<dbReference type="InterPro" id="IPR001611">
    <property type="entry name" value="Leu-rich_rpt"/>
</dbReference>
<reference evidence="3 4" key="1">
    <citation type="journal article" date="2015" name="Genome Biol. Evol.">
        <title>Phylogenomic analyses indicate that early fungi evolved digesting cell walls of algal ancestors of land plants.</title>
        <authorList>
            <person name="Chang Y."/>
            <person name="Wang S."/>
            <person name="Sekimoto S."/>
            <person name="Aerts A.L."/>
            <person name="Choi C."/>
            <person name="Clum A."/>
            <person name="LaButti K.M."/>
            <person name="Lindquist E.A."/>
            <person name="Yee Ngan C."/>
            <person name="Ohm R.A."/>
            <person name="Salamov A.A."/>
            <person name="Grigoriev I.V."/>
            <person name="Spatafora J.W."/>
            <person name="Berbee M.L."/>
        </authorList>
    </citation>
    <scope>NUCLEOTIDE SEQUENCE [LARGE SCALE GENOMIC DNA]</scope>
    <source>
        <strain evidence="3 4">JEL478</strain>
    </source>
</reference>
<dbReference type="SMART" id="SM00367">
    <property type="entry name" value="LRR_CC"/>
    <property type="match status" value="4"/>
</dbReference>
<dbReference type="GO" id="GO:0031146">
    <property type="term" value="P:SCF-dependent proteasomal ubiquitin-dependent protein catabolic process"/>
    <property type="evidence" value="ECO:0007669"/>
    <property type="project" value="TreeGrafter"/>
</dbReference>
<dbReference type="Pfam" id="PF25372">
    <property type="entry name" value="DUF7885"/>
    <property type="match status" value="1"/>
</dbReference>
<dbReference type="InterPro" id="IPR032675">
    <property type="entry name" value="LRR_dom_sf"/>
</dbReference>
<protein>
    <submittedName>
        <fullName evidence="3">RNI-like protein</fullName>
    </submittedName>
</protein>
<dbReference type="SUPFAM" id="SSF52047">
    <property type="entry name" value="RNI-like"/>
    <property type="match status" value="1"/>
</dbReference>
<dbReference type="InterPro" id="IPR057207">
    <property type="entry name" value="FBXL15_LRR"/>
</dbReference>
<accession>A0A139AX21</accession>
<evidence type="ECO:0000259" key="2">
    <source>
        <dbReference type="Pfam" id="PF25372"/>
    </source>
</evidence>
<dbReference type="AlphaFoldDB" id="A0A139AX21"/>
<evidence type="ECO:0000313" key="4">
    <source>
        <dbReference type="Proteomes" id="UP000070544"/>
    </source>
</evidence>
<proteinExistence type="predicted"/>
<dbReference type="STRING" id="1344416.A0A139AX21"/>
<feature type="compositionally biased region" description="Basic and acidic residues" evidence="1">
    <location>
        <begin position="240"/>
        <end position="250"/>
    </location>
</feature>
<dbReference type="Proteomes" id="UP000070544">
    <property type="component" value="Unassembled WGS sequence"/>
</dbReference>
<feature type="domain" description="F-box/LRR-repeat protein 15-like leucin rich repeat" evidence="2">
    <location>
        <begin position="23"/>
        <end position="149"/>
    </location>
</feature>
<name>A0A139AX21_GONPJ</name>
<dbReference type="Gene3D" id="3.80.10.10">
    <property type="entry name" value="Ribonuclease Inhibitor"/>
    <property type="match status" value="1"/>
</dbReference>
<dbReference type="InterPro" id="IPR006553">
    <property type="entry name" value="Leu-rich_rpt_Cys-con_subtyp"/>
</dbReference>
<dbReference type="OrthoDB" id="120976at2759"/>
<dbReference type="GO" id="GO:0019005">
    <property type="term" value="C:SCF ubiquitin ligase complex"/>
    <property type="evidence" value="ECO:0007669"/>
    <property type="project" value="TreeGrafter"/>
</dbReference>
<keyword evidence="4" id="KW-1185">Reference proteome</keyword>
<organism evidence="3 4">
    <name type="scientific">Gonapodya prolifera (strain JEL478)</name>
    <name type="common">Monoblepharis prolifera</name>
    <dbReference type="NCBI Taxonomy" id="1344416"/>
    <lineage>
        <taxon>Eukaryota</taxon>
        <taxon>Fungi</taxon>
        <taxon>Fungi incertae sedis</taxon>
        <taxon>Chytridiomycota</taxon>
        <taxon>Chytridiomycota incertae sedis</taxon>
        <taxon>Monoblepharidomycetes</taxon>
        <taxon>Monoblepharidales</taxon>
        <taxon>Gonapodyaceae</taxon>
        <taxon>Gonapodya</taxon>
    </lineage>
</organism>
<dbReference type="PANTHER" id="PTHR13318">
    <property type="entry name" value="PARTNER OF PAIRED, ISOFORM B-RELATED"/>
    <property type="match status" value="1"/>
</dbReference>
<evidence type="ECO:0000256" key="1">
    <source>
        <dbReference type="SAM" id="MobiDB-lite"/>
    </source>
</evidence>
<gene>
    <name evidence="3" type="ORF">M427DRAFT_311734</name>
</gene>